<dbReference type="Proteomes" id="UP000263993">
    <property type="component" value="Unassembled WGS sequence"/>
</dbReference>
<proteinExistence type="inferred from homology"/>
<evidence type="ECO:0000259" key="8">
    <source>
        <dbReference type="Pfam" id="PF01545"/>
    </source>
</evidence>
<gene>
    <name evidence="10" type="ORF">DXH78_16090</name>
</gene>
<dbReference type="InterPro" id="IPR002524">
    <property type="entry name" value="Cation_efflux"/>
</dbReference>
<dbReference type="Pfam" id="PF16916">
    <property type="entry name" value="ZT_dimer"/>
    <property type="match status" value="3"/>
</dbReference>
<feature type="domain" description="Cation efflux protein transmembrane" evidence="8">
    <location>
        <begin position="10"/>
        <end position="203"/>
    </location>
</feature>
<dbReference type="Pfam" id="PF01545">
    <property type="entry name" value="Cation_efflux"/>
    <property type="match status" value="1"/>
</dbReference>
<dbReference type="EMBL" id="QRGO01000002">
    <property type="protein sequence ID" value="RDV02118.1"/>
    <property type="molecule type" value="Genomic_DNA"/>
</dbReference>
<dbReference type="PANTHER" id="PTHR43840:SF15">
    <property type="entry name" value="MITOCHONDRIAL METAL TRANSPORTER 1-RELATED"/>
    <property type="match status" value="1"/>
</dbReference>
<evidence type="ECO:0000256" key="6">
    <source>
        <dbReference type="ARBA" id="ARBA00023136"/>
    </source>
</evidence>
<dbReference type="InterPro" id="IPR027469">
    <property type="entry name" value="Cation_efflux_TMD_sf"/>
</dbReference>
<dbReference type="SUPFAM" id="SSF160240">
    <property type="entry name" value="Cation efflux protein cytoplasmic domain-like"/>
    <property type="match status" value="3"/>
</dbReference>
<evidence type="ECO:0000256" key="3">
    <source>
        <dbReference type="ARBA" id="ARBA00022448"/>
    </source>
</evidence>
<feature type="transmembrane region" description="Helical" evidence="7">
    <location>
        <begin position="110"/>
        <end position="128"/>
    </location>
</feature>
<evidence type="ECO:0000256" key="1">
    <source>
        <dbReference type="ARBA" id="ARBA00004141"/>
    </source>
</evidence>
<feature type="domain" description="Cation efflux protein cytoplasmic" evidence="9">
    <location>
        <begin position="383"/>
        <end position="454"/>
    </location>
</feature>
<dbReference type="InterPro" id="IPR058533">
    <property type="entry name" value="Cation_efflux_TM"/>
</dbReference>
<dbReference type="GO" id="GO:0016020">
    <property type="term" value="C:membrane"/>
    <property type="evidence" value="ECO:0007669"/>
    <property type="project" value="UniProtKB-SubCell"/>
</dbReference>
<keyword evidence="4 7" id="KW-0812">Transmembrane</keyword>
<sequence length="456" mass="48598">MQREKEYVALTSIAASAGLTIAKAIVGFSTGSLAILSEAGHSLIDCGAAIMTYVAVRVSGKPADEEHHYGHGKVESVSALGETALLFLLSGVVIWEAVMRLLNREPHNVVANYWAFGVIIASIVVDYYRARALTRTAKKTQSQALEADALHFSSDMWSSGAVLIGLVGVWYGFGWADSVSALVVAALVCIAGWRLGRRTIETLTDTAPKGAAETITHIVSTVPGVVAVEQVRARDAGDKTFVDVTVAVNRALPLERVAEIKAAIAAALAANMPRTEASVTTDPVAIDDETIVDRVMVIARNRALAVHHVTVHSLQDKLAVALDLEVDGKLTLAEAHDIADGLEDAIAGDLGTNVEVDTHIEPLQPGDASGREAPPERVTVVEAALKELAAADKALRNIHAVRVRETNDGEIVNFHCHVDPDMTVLAVHDKVDALERALKVHSSLIKRVIGHAEPMR</sequence>
<feature type="transmembrane region" description="Helical" evidence="7">
    <location>
        <begin position="179"/>
        <end position="196"/>
    </location>
</feature>
<feature type="transmembrane region" description="Helical" evidence="7">
    <location>
        <begin position="149"/>
        <end position="173"/>
    </location>
</feature>
<organism evidence="10 11">
    <name type="scientific">Undibacter mobilis</name>
    <dbReference type="NCBI Taxonomy" id="2292256"/>
    <lineage>
        <taxon>Bacteria</taxon>
        <taxon>Pseudomonadati</taxon>
        <taxon>Pseudomonadota</taxon>
        <taxon>Alphaproteobacteria</taxon>
        <taxon>Hyphomicrobiales</taxon>
        <taxon>Nitrobacteraceae</taxon>
        <taxon>Undibacter</taxon>
    </lineage>
</organism>
<reference evidence="11" key="1">
    <citation type="submission" date="2018-08" db="EMBL/GenBank/DDBJ databases">
        <authorList>
            <person name="Kim S.-J."/>
            <person name="Jung G.-Y."/>
        </authorList>
    </citation>
    <scope>NUCLEOTIDE SEQUENCE [LARGE SCALE GENOMIC DNA]</scope>
    <source>
        <strain evidence="11">GY_H</strain>
    </source>
</reference>
<dbReference type="AlphaFoldDB" id="A0A371B3G0"/>
<dbReference type="PANTHER" id="PTHR43840">
    <property type="entry name" value="MITOCHONDRIAL METAL TRANSPORTER 1-RELATED"/>
    <property type="match status" value="1"/>
</dbReference>
<evidence type="ECO:0000256" key="2">
    <source>
        <dbReference type="ARBA" id="ARBA00008114"/>
    </source>
</evidence>
<dbReference type="SUPFAM" id="SSF161111">
    <property type="entry name" value="Cation efflux protein transmembrane domain-like"/>
    <property type="match status" value="1"/>
</dbReference>
<comment type="subcellular location">
    <subcellularLocation>
        <location evidence="1">Membrane</location>
        <topology evidence="1">Multi-pass membrane protein</topology>
    </subcellularLocation>
</comment>
<evidence type="ECO:0000313" key="10">
    <source>
        <dbReference type="EMBL" id="RDV02118.1"/>
    </source>
</evidence>
<dbReference type="RefSeq" id="WP_115518239.1">
    <property type="nucleotide sequence ID" value="NZ_QRGO01000002.1"/>
</dbReference>
<dbReference type="InterPro" id="IPR027470">
    <property type="entry name" value="Cation_efflux_CTD"/>
</dbReference>
<name>A0A371B3G0_9BRAD</name>
<keyword evidence="6 7" id="KW-0472">Membrane</keyword>
<evidence type="ECO:0000256" key="7">
    <source>
        <dbReference type="SAM" id="Phobius"/>
    </source>
</evidence>
<feature type="domain" description="Cation efflux protein cytoplasmic" evidence="9">
    <location>
        <begin position="301"/>
        <end position="362"/>
    </location>
</feature>
<evidence type="ECO:0000259" key="9">
    <source>
        <dbReference type="Pfam" id="PF16916"/>
    </source>
</evidence>
<dbReference type="Gene3D" id="1.20.1510.10">
    <property type="entry name" value="Cation efflux protein transmembrane domain"/>
    <property type="match status" value="1"/>
</dbReference>
<feature type="transmembrane region" description="Helical" evidence="7">
    <location>
        <begin position="34"/>
        <end position="56"/>
    </location>
</feature>
<feature type="domain" description="Cation efflux protein cytoplasmic" evidence="9">
    <location>
        <begin position="213"/>
        <end position="283"/>
    </location>
</feature>
<comment type="similarity">
    <text evidence="2">Belongs to the cation diffusion facilitator (CDF) transporter (TC 2.A.4) family.</text>
</comment>
<dbReference type="InterPro" id="IPR050291">
    <property type="entry name" value="CDF_Transporter"/>
</dbReference>
<keyword evidence="11" id="KW-1185">Reference proteome</keyword>
<dbReference type="NCBIfam" id="TIGR01297">
    <property type="entry name" value="CDF"/>
    <property type="match status" value="1"/>
</dbReference>
<feature type="transmembrane region" description="Helical" evidence="7">
    <location>
        <begin position="77"/>
        <end position="98"/>
    </location>
</feature>
<keyword evidence="3" id="KW-0813">Transport</keyword>
<dbReference type="Gene3D" id="3.30.70.1350">
    <property type="entry name" value="Cation efflux protein, cytoplasmic domain"/>
    <property type="match status" value="3"/>
</dbReference>
<evidence type="ECO:0000313" key="11">
    <source>
        <dbReference type="Proteomes" id="UP000263993"/>
    </source>
</evidence>
<dbReference type="InterPro" id="IPR036837">
    <property type="entry name" value="Cation_efflux_CTD_sf"/>
</dbReference>
<comment type="caution">
    <text evidence="10">The sequence shown here is derived from an EMBL/GenBank/DDBJ whole genome shotgun (WGS) entry which is preliminary data.</text>
</comment>
<dbReference type="OrthoDB" id="9806522at2"/>
<keyword evidence="5 7" id="KW-1133">Transmembrane helix</keyword>
<accession>A0A371B3G0</accession>
<protein>
    <submittedName>
        <fullName evidence="10">Cation transporter</fullName>
    </submittedName>
</protein>
<evidence type="ECO:0000256" key="4">
    <source>
        <dbReference type="ARBA" id="ARBA00022692"/>
    </source>
</evidence>
<dbReference type="GO" id="GO:0008324">
    <property type="term" value="F:monoatomic cation transmembrane transporter activity"/>
    <property type="evidence" value="ECO:0007669"/>
    <property type="project" value="InterPro"/>
</dbReference>
<evidence type="ECO:0000256" key="5">
    <source>
        <dbReference type="ARBA" id="ARBA00022989"/>
    </source>
</evidence>